<dbReference type="RefSeq" id="WP_114755143.1">
    <property type="nucleotide sequence ID" value="NZ_QQBA01000016.1"/>
</dbReference>
<organism evidence="3 5">
    <name type="scientific">Flavobacterium glaciei</name>
    <dbReference type="NCBI Taxonomy" id="386300"/>
    <lineage>
        <taxon>Bacteria</taxon>
        <taxon>Pseudomonadati</taxon>
        <taxon>Bacteroidota</taxon>
        <taxon>Flavobacteriia</taxon>
        <taxon>Flavobacteriales</taxon>
        <taxon>Flavobacteriaceae</taxon>
        <taxon>Flavobacterium</taxon>
    </lineage>
</organism>
<sequence>MPNKLDKLNELNELLKSGAISQQEFESLKTEIINSQSINPNSEKPETKNNIEKNVDKEKISLKSFTDNGGIFIKAPDIQYLNIKDISNSNIEILKPFIRQKQIHSPAEMTSDEITIGNKIFSALEIAEMNSERPGFNYAFGSIVSVFCSGVALYFITISPCFIILGAGSSLITSLIISITTLNKVDATKLDKMFSYIALALGVIAIVVYLNSGE</sequence>
<feature type="transmembrane region" description="Helical" evidence="1">
    <location>
        <begin position="194"/>
        <end position="212"/>
    </location>
</feature>
<reference evidence="3" key="3">
    <citation type="submission" date="2019-07" db="EMBL/GenBank/DDBJ databases">
        <authorList>
            <person name="Whitman W."/>
            <person name="Huntemann M."/>
            <person name="Clum A."/>
            <person name="Pillay M."/>
            <person name="Palaniappan K."/>
            <person name="Varghese N."/>
            <person name="Mikhailova N."/>
            <person name="Stamatis D."/>
            <person name="Reddy T."/>
            <person name="Daum C."/>
            <person name="Shapiro N."/>
            <person name="Ivanova N."/>
            <person name="Kyrpides N."/>
            <person name="Woyke T."/>
        </authorList>
    </citation>
    <scope>NUCLEOTIDE SEQUENCE</scope>
    <source>
        <strain evidence="3">CGMCC 1.5380</strain>
    </source>
</reference>
<evidence type="ECO:0000313" key="3">
    <source>
        <dbReference type="EMBL" id="TWI44730.1"/>
    </source>
</evidence>
<evidence type="ECO:0000313" key="5">
    <source>
        <dbReference type="Proteomes" id="UP000321392"/>
    </source>
</evidence>
<name>A0A562PKJ4_9FLAO</name>
<dbReference type="EMBL" id="VLKX01000015">
    <property type="protein sequence ID" value="TWI44730.1"/>
    <property type="molecule type" value="Genomic_DNA"/>
</dbReference>
<accession>A0A562PKJ4</accession>
<dbReference type="EMBL" id="QQBA01000016">
    <property type="protein sequence ID" value="RDI50477.1"/>
    <property type="molecule type" value="Genomic_DNA"/>
</dbReference>
<proteinExistence type="predicted"/>
<dbReference type="OrthoDB" id="10018913at2"/>
<dbReference type="Proteomes" id="UP000321392">
    <property type="component" value="Unassembled WGS sequence"/>
</dbReference>
<keyword evidence="1" id="KW-0472">Membrane</keyword>
<reference evidence="2 4" key="2">
    <citation type="submission" date="2018-07" db="EMBL/GenBank/DDBJ databases">
        <title>Genomic Encyclopedia of Type Strains, Phase IV (KMG-IV): sequencing the most valuable type-strain genomes for metagenomic binning, comparative biology and taxonomic classification.</title>
        <authorList>
            <person name="Goeker M."/>
        </authorList>
    </citation>
    <scope>NUCLEOTIDE SEQUENCE [LARGE SCALE GENOMIC DNA]</scope>
    <source>
        <strain evidence="2 4">DSM 19728</strain>
    </source>
</reference>
<reference evidence="3 5" key="1">
    <citation type="journal article" date="2015" name="Stand. Genomic Sci.">
        <title>Genomic Encyclopedia of Bacterial and Archaeal Type Strains, Phase III: the genomes of soil and plant-associated and newly described type strains.</title>
        <authorList>
            <person name="Whitman W.B."/>
            <person name="Woyke T."/>
            <person name="Klenk H.P."/>
            <person name="Zhou Y."/>
            <person name="Lilburn T.G."/>
            <person name="Beck B.J."/>
            <person name="De Vos P."/>
            <person name="Vandamme P."/>
            <person name="Eisen J.A."/>
            <person name="Garrity G."/>
            <person name="Hugenholtz P."/>
            <person name="Kyrpides N.C."/>
        </authorList>
    </citation>
    <scope>NUCLEOTIDE SEQUENCE [LARGE SCALE GENOMIC DNA]</scope>
    <source>
        <strain evidence="3 5">CGMCC 1.5380</strain>
    </source>
</reference>
<evidence type="ECO:0000313" key="2">
    <source>
        <dbReference type="EMBL" id="RDI50477.1"/>
    </source>
</evidence>
<gene>
    <name evidence="2" type="ORF">DFR66_11648</name>
    <name evidence="3" type="ORF">IQ02_02506</name>
</gene>
<evidence type="ECO:0000256" key="1">
    <source>
        <dbReference type="SAM" id="Phobius"/>
    </source>
</evidence>
<keyword evidence="4" id="KW-1185">Reference proteome</keyword>
<feature type="transmembrane region" description="Helical" evidence="1">
    <location>
        <begin position="136"/>
        <end position="156"/>
    </location>
</feature>
<dbReference type="Proteomes" id="UP000254518">
    <property type="component" value="Unassembled WGS sequence"/>
</dbReference>
<keyword evidence="1" id="KW-0812">Transmembrane</keyword>
<protein>
    <submittedName>
        <fullName evidence="2 3">Oligomerization/nucleic acid binding protein</fullName>
    </submittedName>
</protein>
<dbReference type="AlphaFoldDB" id="A0A562PKJ4"/>
<comment type="caution">
    <text evidence="3">The sequence shown here is derived from an EMBL/GenBank/DDBJ whole genome shotgun (WGS) entry which is preliminary data.</text>
</comment>
<feature type="transmembrane region" description="Helical" evidence="1">
    <location>
        <begin position="162"/>
        <end position="182"/>
    </location>
</feature>
<keyword evidence="1" id="KW-1133">Transmembrane helix</keyword>
<evidence type="ECO:0000313" key="4">
    <source>
        <dbReference type="Proteomes" id="UP000254518"/>
    </source>
</evidence>